<proteinExistence type="predicted"/>
<accession>A0AA87CII4</accession>
<evidence type="ECO:0000313" key="1">
    <source>
        <dbReference type="EMBL" id="DBA35545.1"/>
    </source>
</evidence>
<dbReference type="Proteomes" id="UP001302343">
    <property type="component" value="Segment"/>
</dbReference>
<dbReference type="RefSeq" id="YP_013605325.1">
    <property type="nucleotide sequence ID" value="NC_133304.1"/>
</dbReference>
<reference evidence="1 2" key="1">
    <citation type="journal article" date="2023" name="Nat. Microbiol.">
        <title>A compendium of viruses from methanogenic archaea reveals their diversity and adaptations to the gut environment.</title>
        <authorList>
            <person name="Medvedeva S."/>
            <person name="Borrel G."/>
            <person name="Krupovic M."/>
            <person name="Gribaldo S."/>
        </authorList>
    </citation>
    <scope>NUCLEOTIDE SEQUENCE [LARGE SCALE GENOMIC DNA]</scope>
</reference>
<protein>
    <submittedName>
        <fullName evidence="1">Uncharacterized protein</fullName>
    </submittedName>
</protein>
<name>A0AA87CII4_9CAUD</name>
<organism evidence="1 2">
    <name type="scientific">Caudoviricetes sp. vir323</name>
    <dbReference type="NCBI Taxonomy" id="3068356"/>
    <lineage>
        <taxon>Viruses</taxon>
        <taxon>Duplodnaviria</taxon>
        <taxon>Heunggongvirae</taxon>
        <taxon>Uroviricota</taxon>
        <taxon>Caudoviricetes</taxon>
    </lineage>
</organism>
<keyword evidence="2" id="KW-1185">Reference proteome</keyword>
<gene>
    <name evidence="1" type="ORF">vir323_00033</name>
</gene>
<dbReference type="EMBL" id="BK063679">
    <property type="protein sequence ID" value="DBA35545.1"/>
    <property type="molecule type" value="Genomic_DNA"/>
</dbReference>
<sequence>MKTKKIILFTILLMIVISSLSMVSAGLFGFGETEKENVTFNDDSNNALFTATADKGTYQKSSSFSGSVVPSSDSSIEYPRIGYTCSFNGTELSVQYKPLTSYEYALDYYSGNSSYKVTDNKDNFVYDGTDSYGSHVWRVVISDGKQGIIEVTKNEVTDFNDEDFNLIKEFIGTINPNVPDSITIEGITVNTK</sequence>
<evidence type="ECO:0000313" key="2">
    <source>
        <dbReference type="Proteomes" id="UP001302343"/>
    </source>
</evidence>
<dbReference type="GeneID" id="300198918"/>